<feature type="region of interest" description="Disordered" evidence="8">
    <location>
        <begin position="503"/>
        <end position="566"/>
    </location>
</feature>
<gene>
    <name evidence="11" type="ORF">BKE38_18240</name>
</gene>
<feature type="domain" description="L,D-TPase catalytic" evidence="10">
    <location>
        <begin position="265"/>
        <end position="441"/>
    </location>
</feature>
<dbReference type="GO" id="GO:0071555">
    <property type="term" value="P:cell wall organization"/>
    <property type="evidence" value="ECO:0007669"/>
    <property type="project" value="UniProtKB-UniRule"/>
</dbReference>
<keyword evidence="12" id="KW-1185">Reference proteome</keyword>
<evidence type="ECO:0000256" key="4">
    <source>
        <dbReference type="ARBA" id="ARBA00022960"/>
    </source>
</evidence>
<evidence type="ECO:0000256" key="9">
    <source>
        <dbReference type="SAM" id="SignalP"/>
    </source>
</evidence>
<dbReference type="InterPro" id="IPR036366">
    <property type="entry name" value="PGBDSf"/>
</dbReference>
<evidence type="ECO:0000256" key="2">
    <source>
        <dbReference type="ARBA" id="ARBA00005992"/>
    </source>
</evidence>
<evidence type="ECO:0000313" key="12">
    <source>
        <dbReference type="Proteomes" id="UP000188879"/>
    </source>
</evidence>
<comment type="similarity">
    <text evidence="2">Belongs to the YkuD family.</text>
</comment>
<dbReference type="GO" id="GO:0016740">
    <property type="term" value="F:transferase activity"/>
    <property type="evidence" value="ECO:0007669"/>
    <property type="project" value="UniProtKB-KW"/>
</dbReference>
<keyword evidence="6 7" id="KW-0961">Cell wall biogenesis/degradation</keyword>
<reference evidence="11 12" key="1">
    <citation type="submission" date="2016-10" db="EMBL/GenBank/DDBJ databases">
        <title>Draft Genome sequence of Roseomonas sp. strain M3.</title>
        <authorList>
            <person name="Subhash Y."/>
            <person name="Lee S."/>
        </authorList>
    </citation>
    <scope>NUCLEOTIDE SEQUENCE [LARGE SCALE GENOMIC DNA]</scope>
    <source>
        <strain evidence="11 12">M3</strain>
    </source>
</reference>
<dbReference type="InterPro" id="IPR038063">
    <property type="entry name" value="Transpep_catalytic_dom"/>
</dbReference>
<name>A0A1V2GYV9_9PROT</name>
<dbReference type="SUPFAM" id="SSF141523">
    <property type="entry name" value="L,D-transpeptidase catalytic domain-like"/>
    <property type="match status" value="1"/>
</dbReference>
<evidence type="ECO:0000256" key="7">
    <source>
        <dbReference type="PROSITE-ProRule" id="PRU01373"/>
    </source>
</evidence>
<proteinExistence type="inferred from homology"/>
<feature type="active site" description="Nucleophile" evidence="7">
    <location>
        <position position="419"/>
    </location>
</feature>
<accession>A0A1V2GYV9</accession>
<dbReference type="Gene3D" id="1.10.101.10">
    <property type="entry name" value="PGBD-like superfamily/PGBD"/>
    <property type="match status" value="1"/>
</dbReference>
<dbReference type="GO" id="GO:0009252">
    <property type="term" value="P:peptidoglycan biosynthetic process"/>
    <property type="evidence" value="ECO:0007669"/>
    <property type="project" value="UniProtKB-UniPathway"/>
</dbReference>
<evidence type="ECO:0000313" key="11">
    <source>
        <dbReference type="EMBL" id="ONG50463.1"/>
    </source>
</evidence>
<dbReference type="InterPro" id="IPR052905">
    <property type="entry name" value="LD-transpeptidase_YkuD-like"/>
</dbReference>
<dbReference type="Pfam" id="PF01471">
    <property type="entry name" value="PG_binding_1"/>
    <property type="match status" value="1"/>
</dbReference>
<dbReference type="PROSITE" id="PS52029">
    <property type="entry name" value="LD_TPASE"/>
    <property type="match status" value="1"/>
</dbReference>
<protein>
    <submittedName>
        <fullName evidence="11">Murein L,D-transpeptidase</fullName>
    </submittedName>
</protein>
<dbReference type="SUPFAM" id="SSF47090">
    <property type="entry name" value="PGBD-like"/>
    <property type="match status" value="1"/>
</dbReference>
<keyword evidence="4 7" id="KW-0133">Cell shape</keyword>
<dbReference type="AlphaFoldDB" id="A0A1V2GYV9"/>
<evidence type="ECO:0000256" key="1">
    <source>
        <dbReference type="ARBA" id="ARBA00004752"/>
    </source>
</evidence>
<dbReference type="Pfam" id="PF03734">
    <property type="entry name" value="YkuD"/>
    <property type="match status" value="1"/>
</dbReference>
<keyword evidence="5 7" id="KW-0573">Peptidoglycan synthesis</keyword>
<dbReference type="PANTHER" id="PTHR41533">
    <property type="entry name" value="L,D-TRANSPEPTIDASE HI_1667-RELATED"/>
    <property type="match status" value="1"/>
</dbReference>
<keyword evidence="3" id="KW-0808">Transferase</keyword>
<feature type="compositionally biased region" description="Polar residues" evidence="8">
    <location>
        <begin position="511"/>
        <end position="520"/>
    </location>
</feature>
<dbReference type="PANTHER" id="PTHR41533:SF1">
    <property type="entry name" value="L,D-TRANSPEPTIDASE YCBB-RELATED"/>
    <property type="match status" value="1"/>
</dbReference>
<dbReference type="GO" id="GO:0008360">
    <property type="term" value="P:regulation of cell shape"/>
    <property type="evidence" value="ECO:0007669"/>
    <property type="project" value="UniProtKB-UniRule"/>
</dbReference>
<evidence type="ECO:0000256" key="6">
    <source>
        <dbReference type="ARBA" id="ARBA00023316"/>
    </source>
</evidence>
<comment type="caution">
    <text evidence="11">The sequence shown here is derived from an EMBL/GenBank/DDBJ whole genome shotgun (WGS) entry which is preliminary data.</text>
</comment>
<evidence type="ECO:0000259" key="10">
    <source>
        <dbReference type="PROSITE" id="PS52029"/>
    </source>
</evidence>
<feature type="signal peptide" evidence="9">
    <location>
        <begin position="1"/>
        <end position="21"/>
    </location>
</feature>
<feature type="chain" id="PRO_5013115685" evidence="9">
    <location>
        <begin position="22"/>
        <end position="566"/>
    </location>
</feature>
<keyword evidence="9" id="KW-0732">Signal</keyword>
<feature type="compositionally biased region" description="Low complexity" evidence="8">
    <location>
        <begin position="522"/>
        <end position="546"/>
    </location>
</feature>
<dbReference type="InterPro" id="IPR005490">
    <property type="entry name" value="LD_TPept_cat_dom"/>
</dbReference>
<evidence type="ECO:0000256" key="5">
    <source>
        <dbReference type="ARBA" id="ARBA00022984"/>
    </source>
</evidence>
<dbReference type="UniPathway" id="UPA00219"/>
<evidence type="ECO:0000256" key="8">
    <source>
        <dbReference type="SAM" id="MobiDB-lite"/>
    </source>
</evidence>
<dbReference type="GO" id="GO:0004180">
    <property type="term" value="F:carboxypeptidase activity"/>
    <property type="evidence" value="ECO:0007669"/>
    <property type="project" value="UniProtKB-ARBA"/>
</dbReference>
<comment type="pathway">
    <text evidence="1 7">Cell wall biogenesis; peptidoglycan biosynthesis.</text>
</comment>
<sequence length="566" mass="61013">MVIALGLPALGLPALSSRALAAAPVPATTAQPNWEALLRLAARLRALDADGLTPRYYDIPEDARAASDPNGYVAALYASAMAAMTDLLQGRVQEVAGRPDIRRDLTAQPVAQWQAALYGSAEPAEVIERAALLPADMPALRLALQAARARVEAGGWPSIPAGVGTLDPGMEDALRIPALRGRIAADDRELAAAIAAAPEMAQAPLYDAPLEAAVRRWQMANALESDGRVGPATQRLLNRPAEAWLGQIRVAMDLRRGQGAPAPGRRIEVNIPEFRLRVMEGSRQTMSMAVVVGKQARATPPLAVRMTAVQFNPPWGVPERNAREDLLPKFRRDPRAMMEKGFRLFTTVGGERVEVDPTTIDWSSLNARNFPYYVRQDASDVSALGRLKFVMPNGDDIYLHDTPDRHLFGRADRALSSGCIRLSQPMELLELVLDGVPGWDRARAQRALDSRQTSFVGLPRTIPVRLAYSSVVVEQGRVRIHQDIYGLDAAYQRLLDQRRPVPAMAPAAPASGNTPVARSTSRPDAARTPQPARAATPAANPTPVRAEGTSARAQAAPLATPGTTIE</sequence>
<dbReference type="InterPro" id="IPR036365">
    <property type="entry name" value="PGBD-like_sf"/>
</dbReference>
<evidence type="ECO:0000256" key="3">
    <source>
        <dbReference type="ARBA" id="ARBA00022679"/>
    </source>
</evidence>
<feature type="active site" description="Proton donor/acceptor" evidence="7">
    <location>
        <position position="400"/>
    </location>
</feature>
<organism evidence="11 12">
    <name type="scientific">Teichococcus deserti</name>
    <dbReference type="NCBI Taxonomy" id="1817963"/>
    <lineage>
        <taxon>Bacteria</taxon>
        <taxon>Pseudomonadati</taxon>
        <taxon>Pseudomonadota</taxon>
        <taxon>Alphaproteobacteria</taxon>
        <taxon>Acetobacterales</taxon>
        <taxon>Roseomonadaceae</taxon>
        <taxon>Roseomonas</taxon>
    </lineage>
</organism>
<dbReference type="EMBL" id="MLCO01000188">
    <property type="protein sequence ID" value="ONG50463.1"/>
    <property type="molecule type" value="Genomic_DNA"/>
</dbReference>
<dbReference type="CDD" id="cd16913">
    <property type="entry name" value="YkuD_like"/>
    <property type="match status" value="1"/>
</dbReference>
<dbReference type="Proteomes" id="UP000188879">
    <property type="component" value="Unassembled WGS sequence"/>
</dbReference>
<dbReference type="Gene3D" id="2.40.440.10">
    <property type="entry name" value="L,D-transpeptidase catalytic domain-like"/>
    <property type="match status" value="1"/>
</dbReference>
<dbReference type="InterPro" id="IPR002477">
    <property type="entry name" value="Peptidoglycan-bd-like"/>
</dbReference>